<dbReference type="STRING" id="504472.Slin_5852"/>
<gene>
    <name evidence="1" type="ordered locus">Slin_5852</name>
</gene>
<dbReference type="Gene3D" id="2.40.160.130">
    <property type="entry name" value="Capsule assembly protein Wzi"/>
    <property type="match status" value="1"/>
</dbReference>
<dbReference type="Proteomes" id="UP000002028">
    <property type="component" value="Chromosome"/>
</dbReference>
<dbReference type="InterPro" id="IPR038636">
    <property type="entry name" value="Wzi_sf"/>
</dbReference>
<dbReference type="KEGG" id="sli:Slin_5852"/>
<name>D2QSN5_SPILD</name>
<protein>
    <recommendedName>
        <fullName evidence="3">Capsule assembly Wzi family protein</fullName>
    </recommendedName>
</protein>
<dbReference type="EMBL" id="CP001769">
    <property type="protein sequence ID" value="ADB41817.1"/>
    <property type="molecule type" value="Genomic_DNA"/>
</dbReference>
<proteinExistence type="predicted"/>
<dbReference type="AlphaFoldDB" id="D2QSN5"/>
<reference evidence="1 2" key="1">
    <citation type="journal article" date="2010" name="Stand. Genomic Sci.">
        <title>Complete genome sequence of Spirosoma linguale type strain (1).</title>
        <authorList>
            <person name="Lail K."/>
            <person name="Sikorski J."/>
            <person name="Saunders E."/>
            <person name="Lapidus A."/>
            <person name="Glavina Del Rio T."/>
            <person name="Copeland A."/>
            <person name="Tice H."/>
            <person name="Cheng J.-F."/>
            <person name="Lucas S."/>
            <person name="Nolan M."/>
            <person name="Bruce D."/>
            <person name="Goodwin L."/>
            <person name="Pitluck S."/>
            <person name="Ivanova N."/>
            <person name="Mavromatis K."/>
            <person name="Ovchinnikova G."/>
            <person name="Pati A."/>
            <person name="Chen A."/>
            <person name="Palaniappan K."/>
            <person name="Land M."/>
            <person name="Hauser L."/>
            <person name="Chang Y.-J."/>
            <person name="Jeffries C.D."/>
            <person name="Chain P."/>
            <person name="Brettin T."/>
            <person name="Detter J.C."/>
            <person name="Schuetze A."/>
            <person name="Rohde M."/>
            <person name="Tindall B.J."/>
            <person name="Goeker M."/>
            <person name="Bristow J."/>
            <person name="Eisen J.A."/>
            <person name="Markowitz V."/>
            <person name="Hugenholtz P."/>
            <person name="Kyrpides N.C."/>
            <person name="Klenk H.-P."/>
            <person name="Chen F."/>
        </authorList>
    </citation>
    <scope>NUCLEOTIDE SEQUENCE [LARGE SCALE GENOMIC DNA]</scope>
    <source>
        <strain evidence="2">ATCC 33905 / DSM 74 / LMG 10896 / Claus 1</strain>
    </source>
</reference>
<organism evidence="1 2">
    <name type="scientific">Spirosoma linguale (strain ATCC 33905 / DSM 74 / LMG 10896 / Claus 1)</name>
    <dbReference type="NCBI Taxonomy" id="504472"/>
    <lineage>
        <taxon>Bacteria</taxon>
        <taxon>Pseudomonadati</taxon>
        <taxon>Bacteroidota</taxon>
        <taxon>Cytophagia</taxon>
        <taxon>Cytophagales</taxon>
        <taxon>Cytophagaceae</taxon>
        <taxon>Spirosoma</taxon>
    </lineage>
</organism>
<evidence type="ECO:0008006" key="3">
    <source>
        <dbReference type="Google" id="ProtNLM"/>
    </source>
</evidence>
<evidence type="ECO:0000313" key="2">
    <source>
        <dbReference type="Proteomes" id="UP000002028"/>
    </source>
</evidence>
<sequence length="623" mass="70903">MANLSGFYDLISHKISTIRPPVSSYMRINVYLISFLLLSLSVRAQSPFAPLNADYYHLIDRLEIRKNSWAEGFHSSVKPYNRQSIIQLADSVAAHPSRDFSDTDYFNFNYLLNDSWEWVSPADSLNPNLFTRVGSATSTAAGDSRKPVLTYFYKKKADFYNLQTPDVDLHVNPVFNIGFGAETLSGLATATTSKPDPLFVNTRGLEVRGTIGRKLGFYTFFADNQAIYPEYIQRYGQTYGQTYNAEGILQTTAPGEGFVKPYRTNGADFLTARGYITFNTLKVINVQFGHDRNFFGNGFRSLLLSDNSPAYLFLKLSTRLGSRIQYTNLFTSLQNTQTPRVQDDKLIPPKFAAMHHVSINISDHINVGVFEAEVFSRDRLDLSYLNPIILYRYVESSLGSRDNAFIGIDFKANFLSHFLVYSQFMLDEFRLRPLLAGKGDWTNKFAVQIGAKYIDAFGVPNLDLQTEFNLARPYTYSHESSPTVTSGQTNYAHYSQPLAHPLGSNFMEGLGIVRFQRQKLSANGIFGVMMFGADPAVDINYGGNILKDYTFRFRDEGNFIGQGRKTVVTYADLRLSYMIRHNIFLEGRYLYRFQDSQNKAQSYTDQTASFALRWNLPYRNWVF</sequence>
<keyword evidence="2" id="KW-1185">Reference proteome</keyword>
<accession>D2QSN5</accession>
<evidence type="ECO:0000313" key="1">
    <source>
        <dbReference type="EMBL" id="ADB41817.1"/>
    </source>
</evidence>
<dbReference type="eggNOG" id="ENOG502Z8DB">
    <property type="taxonomic scope" value="Bacteria"/>
</dbReference>
<dbReference type="HOGENOM" id="CLU_024790_0_0_10"/>